<comment type="catalytic activity">
    <reaction evidence="7">
        <text>demethylphylloquinone + NADPH + H(+) = demethylphylloquinol + NADP(+)</text>
        <dbReference type="Rhea" id="RHEA:47744"/>
        <dbReference type="ChEBI" id="CHEBI:15378"/>
        <dbReference type="ChEBI" id="CHEBI:31087"/>
        <dbReference type="ChEBI" id="CHEBI:57783"/>
        <dbReference type="ChEBI" id="CHEBI:58349"/>
        <dbReference type="ChEBI" id="CHEBI:87844"/>
        <dbReference type="EC" id="1.6.5.12"/>
    </reaction>
</comment>
<dbReference type="EMBL" id="WJXA01000002">
    <property type="protein sequence ID" value="KAF7150102.1"/>
    <property type="molecule type" value="Genomic_DNA"/>
</dbReference>
<dbReference type="PANTHER" id="PTHR42913:SF4">
    <property type="entry name" value="ALTERNATIVE NAD(P)H-UBIQUINONE OXIDOREDUCTASE C1, CHLOROPLASTIC_MITOCHONDRIAL"/>
    <property type="match status" value="1"/>
</dbReference>
<dbReference type="Pfam" id="PF07992">
    <property type="entry name" value="Pyr_redox_2"/>
    <property type="match status" value="1"/>
</dbReference>
<evidence type="ECO:0000313" key="12">
    <source>
        <dbReference type="Proteomes" id="UP000626092"/>
    </source>
</evidence>
<keyword evidence="6" id="KW-0560">Oxidoreductase</keyword>
<proteinExistence type="inferred from homology"/>
<evidence type="ECO:0000259" key="10">
    <source>
        <dbReference type="Pfam" id="PF07992"/>
    </source>
</evidence>
<dbReference type="Gene3D" id="3.50.50.100">
    <property type="match status" value="1"/>
</dbReference>
<evidence type="ECO:0000256" key="6">
    <source>
        <dbReference type="ARBA" id="ARBA00023002"/>
    </source>
</evidence>
<accession>A0A834LTR9</accession>
<dbReference type="GO" id="GO:0003955">
    <property type="term" value="F:NAD(P)H dehydrogenase (quinone) activity"/>
    <property type="evidence" value="ECO:0007669"/>
    <property type="project" value="TreeGrafter"/>
</dbReference>
<evidence type="ECO:0000256" key="1">
    <source>
        <dbReference type="ARBA" id="ARBA00001974"/>
    </source>
</evidence>
<dbReference type="GO" id="GO:0042372">
    <property type="term" value="P:phylloquinone biosynthetic process"/>
    <property type="evidence" value="ECO:0007669"/>
    <property type="project" value="TreeGrafter"/>
</dbReference>
<dbReference type="FunFam" id="3.50.50.100:FF:000010">
    <property type="entry name" value="Alternative NAD(P)H-ubiquinone oxidoreductase C1, chloroplastic/mitochondrial"/>
    <property type="match status" value="1"/>
</dbReference>
<keyword evidence="5" id="KW-0521">NADP</keyword>
<comment type="caution">
    <text evidence="11">The sequence shown here is derived from an EMBL/GenBank/DDBJ whole genome shotgun (WGS) entry which is preliminary data.</text>
</comment>
<evidence type="ECO:0000256" key="2">
    <source>
        <dbReference type="ARBA" id="ARBA00005272"/>
    </source>
</evidence>
<protein>
    <recommendedName>
        <fullName evidence="8">demethylphylloquinone reductase</fullName>
        <ecNumber evidence="8">1.6.5.12</ecNumber>
    </recommendedName>
</protein>
<evidence type="ECO:0000313" key="11">
    <source>
        <dbReference type="EMBL" id="KAF7150102.1"/>
    </source>
</evidence>
<dbReference type="PANTHER" id="PTHR42913">
    <property type="entry name" value="APOPTOSIS-INDUCING FACTOR 1"/>
    <property type="match status" value="1"/>
</dbReference>
<comment type="cofactor">
    <cofactor evidence="1">
        <name>FAD</name>
        <dbReference type="ChEBI" id="CHEBI:57692"/>
    </cofactor>
</comment>
<organism evidence="11 12">
    <name type="scientific">Rhododendron simsii</name>
    <name type="common">Sims's rhododendron</name>
    <dbReference type="NCBI Taxonomy" id="118357"/>
    <lineage>
        <taxon>Eukaryota</taxon>
        <taxon>Viridiplantae</taxon>
        <taxon>Streptophyta</taxon>
        <taxon>Embryophyta</taxon>
        <taxon>Tracheophyta</taxon>
        <taxon>Spermatophyta</taxon>
        <taxon>Magnoliopsida</taxon>
        <taxon>eudicotyledons</taxon>
        <taxon>Gunneridae</taxon>
        <taxon>Pentapetalae</taxon>
        <taxon>asterids</taxon>
        <taxon>Ericales</taxon>
        <taxon>Ericaceae</taxon>
        <taxon>Ericoideae</taxon>
        <taxon>Rhodoreae</taxon>
        <taxon>Rhododendron</taxon>
    </lineage>
</organism>
<feature type="domain" description="FAD/NAD(P)-binding" evidence="10">
    <location>
        <begin position="161"/>
        <end position="518"/>
    </location>
</feature>
<dbReference type="AlphaFoldDB" id="A0A834LTR9"/>
<evidence type="ECO:0000256" key="8">
    <source>
        <dbReference type="ARBA" id="ARBA00066844"/>
    </source>
</evidence>
<dbReference type="InterPro" id="IPR036188">
    <property type="entry name" value="FAD/NAD-bd_sf"/>
</dbReference>
<keyword evidence="9" id="KW-1133">Transmembrane helix</keyword>
<gene>
    <name evidence="11" type="ORF">RHSIM_Rhsim02G0171900</name>
</gene>
<evidence type="ECO:0000256" key="4">
    <source>
        <dbReference type="ARBA" id="ARBA00022827"/>
    </source>
</evidence>
<evidence type="ECO:0000256" key="5">
    <source>
        <dbReference type="ARBA" id="ARBA00022857"/>
    </source>
</evidence>
<keyword evidence="4" id="KW-0274">FAD</keyword>
<feature type="transmembrane region" description="Helical" evidence="9">
    <location>
        <begin position="551"/>
        <end position="574"/>
    </location>
</feature>
<dbReference type="Proteomes" id="UP000626092">
    <property type="component" value="Unassembled WGS sequence"/>
</dbReference>
<keyword evidence="9" id="KW-0812">Transmembrane</keyword>
<reference evidence="11" key="1">
    <citation type="submission" date="2019-11" db="EMBL/GenBank/DDBJ databases">
        <authorList>
            <person name="Liu Y."/>
            <person name="Hou J."/>
            <person name="Li T.-Q."/>
            <person name="Guan C.-H."/>
            <person name="Wu X."/>
            <person name="Wu H.-Z."/>
            <person name="Ling F."/>
            <person name="Zhang R."/>
            <person name="Shi X.-G."/>
            <person name="Ren J.-P."/>
            <person name="Chen E.-F."/>
            <person name="Sun J.-M."/>
        </authorList>
    </citation>
    <scope>NUCLEOTIDE SEQUENCE</scope>
    <source>
        <strain evidence="11">Adult_tree_wgs_1</strain>
        <tissue evidence="11">Leaves</tissue>
    </source>
</reference>
<sequence>MLMHATLPASASLTPFNGTSGGARQWGKLFFPVSRTKFGTNSFLFGGIPRRGSPIIVPGASQSDGSVGEVFEDERARRTYVWSNDKAYTPGPHSVKSSGSLTKHALLLVIFKIKKCFLELLRQLRLLIGPMSSDWDHHSLCGLQAVVEGLSRLCGLTKNPRVCILGAGFGGLYTALRLESLEWARDKKPQILLFDQSERFVFKPMLYELLSGEVDVWEIAPRFSDLLGNTSVQFFQDRVKLLHTYDYEGMNASTRSGCGGAVHLESGLIVEYDWLVLALGAAGKVDLVPGAAEFALPFSTLEDAYMVEKRLRELERKYFGKDTPIVVAVVGCGYAGVELAATVAERLKDKGVVHAIGRDTTILPTAPPGNREAALKHFYVFLQVLSSRKIQLSLGYSVRSIKRASEYKTSDSDARTTNNLGAAEDPDRLVLELWPFEGGLQVQTLDADLVLWTVGSKPLLPQIERNWLPLIEQGQAETDETLRVKGHPRIFAIGDSSALRDSSGRRLPATAQVAFQQADFAGWNLWAAINNRRLLPFRQEYASCSLRPNTAAMNFGAAVLVLCVCVCVCVVWGGRLSLLEVLLKRGGGKERGGARFQNLGEMMTLGRSDAAVTPSFLEGLTLEGPVARKIAYLARLPTDEHRLKVGISWLMKSAVDSVASLQSTLAEVLSRP</sequence>
<dbReference type="OrthoDB" id="5376590at2759"/>
<dbReference type="SUPFAM" id="SSF51905">
    <property type="entry name" value="FAD/NAD(P)-binding domain"/>
    <property type="match status" value="2"/>
</dbReference>
<keyword evidence="3" id="KW-0285">Flavoprotein</keyword>
<dbReference type="InterPro" id="IPR051169">
    <property type="entry name" value="NADH-Q_oxidoreductase"/>
</dbReference>
<keyword evidence="12" id="KW-1185">Reference proteome</keyword>
<evidence type="ECO:0000256" key="9">
    <source>
        <dbReference type="SAM" id="Phobius"/>
    </source>
</evidence>
<dbReference type="EC" id="1.6.5.12" evidence="8"/>
<dbReference type="PRINTS" id="PR00368">
    <property type="entry name" value="FADPNR"/>
</dbReference>
<keyword evidence="9" id="KW-0472">Membrane</keyword>
<name>A0A834LTR9_RHOSS</name>
<evidence type="ECO:0000256" key="3">
    <source>
        <dbReference type="ARBA" id="ARBA00022630"/>
    </source>
</evidence>
<dbReference type="InterPro" id="IPR023753">
    <property type="entry name" value="FAD/NAD-binding_dom"/>
</dbReference>
<dbReference type="GO" id="GO:0009507">
    <property type="term" value="C:chloroplast"/>
    <property type="evidence" value="ECO:0007669"/>
    <property type="project" value="TreeGrafter"/>
</dbReference>
<evidence type="ECO:0000256" key="7">
    <source>
        <dbReference type="ARBA" id="ARBA00052971"/>
    </source>
</evidence>
<comment type="similarity">
    <text evidence="2">Belongs to the NADH dehydrogenase family.</text>
</comment>
<dbReference type="GO" id="GO:0019646">
    <property type="term" value="P:aerobic electron transport chain"/>
    <property type="evidence" value="ECO:0007669"/>
    <property type="project" value="TreeGrafter"/>
</dbReference>